<name>A0A8C5A8R5_GADMO</name>
<organism evidence="13 14">
    <name type="scientific">Gadus morhua</name>
    <name type="common">Atlantic cod</name>
    <dbReference type="NCBI Taxonomy" id="8049"/>
    <lineage>
        <taxon>Eukaryota</taxon>
        <taxon>Metazoa</taxon>
        <taxon>Chordata</taxon>
        <taxon>Craniata</taxon>
        <taxon>Vertebrata</taxon>
        <taxon>Euteleostomi</taxon>
        <taxon>Actinopterygii</taxon>
        <taxon>Neopterygii</taxon>
        <taxon>Teleostei</taxon>
        <taxon>Neoteleostei</taxon>
        <taxon>Acanthomorphata</taxon>
        <taxon>Zeiogadaria</taxon>
        <taxon>Gadariae</taxon>
        <taxon>Gadiformes</taxon>
        <taxon>Gadoidei</taxon>
        <taxon>Gadidae</taxon>
        <taxon>Gadus</taxon>
    </lineage>
</organism>
<dbReference type="SUPFAM" id="SSF82895">
    <property type="entry name" value="TSP-1 type 1 repeat"/>
    <property type="match status" value="8"/>
</dbReference>
<dbReference type="Pfam" id="PF00090">
    <property type="entry name" value="TSP_1"/>
    <property type="match status" value="4"/>
</dbReference>
<dbReference type="GO" id="GO:0042995">
    <property type="term" value="C:cell projection"/>
    <property type="evidence" value="ECO:0007669"/>
    <property type="project" value="UniProtKB-SubCell"/>
</dbReference>
<reference evidence="13" key="1">
    <citation type="submission" date="2025-08" db="UniProtKB">
        <authorList>
            <consortium name="Ensembl"/>
        </authorList>
    </citation>
    <scope>IDENTIFICATION</scope>
</reference>
<evidence type="ECO:0000313" key="14">
    <source>
        <dbReference type="Proteomes" id="UP000694546"/>
    </source>
</evidence>
<keyword evidence="7" id="KW-1015">Disulfide bond</keyword>
<evidence type="ECO:0000256" key="5">
    <source>
        <dbReference type="ARBA" id="ARBA00022989"/>
    </source>
</evidence>
<protein>
    <submittedName>
        <fullName evidence="13">Thrombospondin, type I, domain containing 7Ab</fullName>
    </submittedName>
</protein>
<evidence type="ECO:0000256" key="4">
    <source>
        <dbReference type="ARBA" id="ARBA00022737"/>
    </source>
</evidence>
<evidence type="ECO:0000256" key="6">
    <source>
        <dbReference type="ARBA" id="ARBA00023136"/>
    </source>
</evidence>
<keyword evidence="2 10" id="KW-0812">Transmembrane</keyword>
<feature type="domain" description="Spondin-like TSP1" evidence="11">
    <location>
        <begin position="617"/>
        <end position="676"/>
    </location>
</feature>
<feature type="compositionally biased region" description="Low complexity" evidence="9">
    <location>
        <begin position="1546"/>
        <end position="1556"/>
    </location>
</feature>
<dbReference type="InterPro" id="IPR036383">
    <property type="entry name" value="TSP1_rpt_sf"/>
</dbReference>
<feature type="region of interest" description="Disordered" evidence="9">
    <location>
        <begin position="1544"/>
        <end position="1566"/>
    </location>
</feature>
<feature type="region of interest" description="Disordered" evidence="9">
    <location>
        <begin position="1470"/>
        <end position="1495"/>
    </location>
</feature>
<dbReference type="PROSITE" id="PS50092">
    <property type="entry name" value="TSP1"/>
    <property type="match status" value="10"/>
</dbReference>
<dbReference type="InterPro" id="IPR044004">
    <property type="entry name" value="TSP1_spondin_dom"/>
</dbReference>
<dbReference type="GO" id="GO:0030036">
    <property type="term" value="P:actin cytoskeleton organization"/>
    <property type="evidence" value="ECO:0007669"/>
    <property type="project" value="TreeGrafter"/>
</dbReference>
<feature type="domain" description="Spondin-like TSP1" evidence="11">
    <location>
        <begin position="178"/>
        <end position="229"/>
    </location>
</feature>
<dbReference type="GO" id="GO:0001525">
    <property type="term" value="P:angiogenesis"/>
    <property type="evidence" value="ECO:0007669"/>
    <property type="project" value="UniProtKB-KW"/>
</dbReference>
<feature type="domain" description="Thrombospondin type-1" evidence="12">
    <location>
        <begin position="1425"/>
        <end position="1464"/>
    </location>
</feature>
<dbReference type="SMART" id="SM00209">
    <property type="entry name" value="TSP1"/>
    <property type="match status" value="11"/>
</dbReference>
<dbReference type="PANTHER" id="PTHR11311:SF29">
    <property type="entry name" value="THROMBOSPONDIN TYPE-1 DOMAIN-CONTAINING PROTEIN 7A ISOFORM X1"/>
    <property type="match status" value="1"/>
</dbReference>
<evidence type="ECO:0000256" key="3">
    <source>
        <dbReference type="ARBA" id="ARBA00022729"/>
    </source>
</evidence>
<dbReference type="InterPro" id="IPR000884">
    <property type="entry name" value="TSP1_rpt"/>
</dbReference>
<dbReference type="InterPro" id="IPR056991">
    <property type="entry name" value="TSP1_TSH7A-B_C"/>
</dbReference>
<feature type="region of interest" description="Disordered" evidence="9">
    <location>
        <begin position="253"/>
        <end position="278"/>
    </location>
</feature>
<reference evidence="13" key="2">
    <citation type="submission" date="2025-09" db="UniProtKB">
        <authorList>
            <consortium name="Ensembl"/>
        </authorList>
    </citation>
    <scope>IDENTIFICATION</scope>
</reference>
<evidence type="ECO:0000256" key="2">
    <source>
        <dbReference type="ARBA" id="ARBA00022692"/>
    </source>
</evidence>
<keyword evidence="5 10" id="KW-1133">Transmembrane helix</keyword>
<evidence type="ECO:0000259" key="12">
    <source>
        <dbReference type="Pfam" id="PF23308"/>
    </source>
</evidence>
<feature type="transmembrane region" description="Helical" evidence="10">
    <location>
        <begin position="12"/>
        <end position="31"/>
    </location>
</feature>
<feature type="compositionally biased region" description="Basic and acidic residues" evidence="9">
    <location>
        <begin position="266"/>
        <end position="278"/>
    </location>
</feature>
<dbReference type="Pfam" id="PF23308">
    <property type="entry name" value="TSP1_TSH7A-B_C"/>
    <property type="match status" value="1"/>
</dbReference>
<dbReference type="GeneTree" id="ENSGT00940000155427"/>
<comment type="subcellular location">
    <subcellularLocation>
        <location evidence="1">Membrane</location>
        <topology evidence="1">Single-pass type I membrane protein</topology>
    </subcellularLocation>
</comment>
<proteinExistence type="predicted"/>
<evidence type="ECO:0000256" key="7">
    <source>
        <dbReference type="ARBA" id="ARBA00023157"/>
    </source>
</evidence>
<dbReference type="GO" id="GO:0005886">
    <property type="term" value="C:plasma membrane"/>
    <property type="evidence" value="ECO:0007669"/>
    <property type="project" value="UniProtKB-SubCell"/>
</dbReference>
<keyword evidence="4" id="KW-0677">Repeat</keyword>
<evidence type="ECO:0000256" key="1">
    <source>
        <dbReference type="ARBA" id="ARBA00004479"/>
    </source>
</evidence>
<dbReference type="Ensembl" id="ENSGMOT00000076274.1">
    <property type="protein sequence ID" value="ENSGMOP00000028578.1"/>
    <property type="gene ID" value="ENSGMOG00000023237.1"/>
</dbReference>
<dbReference type="GO" id="GO:0030154">
    <property type="term" value="P:cell differentiation"/>
    <property type="evidence" value="ECO:0007669"/>
    <property type="project" value="UniProtKB-KW"/>
</dbReference>
<dbReference type="Pfam" id="PF19028">
    <property type="entry name" value="TSP1_spondin"/>
    <property type="match status" value="4"/>
</dbReference>
<keyword evidence="14" id="KW-1185">Reference proteome</keyword>
<sequence>MILTSSRWSSKSSLFLGWLVTSIGLLSIPVLRIESLLRPSATTWWPWGRCMGSDCGPGGSQSRAVWCAHVDGWTTLHTNCDQAQRPSNQRNCFRVCDWHKDLYDWQLGAWNQCVPVSARANGAPQLALCHGGEEGTQLREVGCALRADGSPADDAICEYFEPKPRLEQACLIPCPQDCVVSQYSPWTSCSKTCGTGLKNRVRSVLVPPMFGGAACPNLTEFHTCRPGPCSTPEGVYSLRIGPWGPCALPLTRPARQAKRRRGKGPGGRDKVGLKDPEARELIQKKRTRNRLNRQESPFWDIQVGYQTRDVTCNHWNGTTVELHECTPMDLPHTVQSCLLPKDCQLSAWSAWGPCSNACSDPEAPGGARSRGRSVLQFAIGEEGVPCEALGETEACEPPGEGPLPPCPTYTWRSTEWSDCRVDLLLSQQDRRRGNQTGLCGGGLQTREVYCVQGNAEILTYLSDLRDKDRASPPVQNQLCQGPVPSRSQLCHLPCPTECQVSPWGAWGPCTFENCDDQAGKKGFKIRRRRVTNAPTGGPGSCPHLLEAVPCEDPRCHDWRLVSLDRCRPDDGKPCGPGAQTPQIQCVNSSGGEVDKSLCSSSLPPELVPCLVPCSRDCVLSDWTPWSSCSQTCSSKTIEGKQMRTRSILAYNAGEGGAPCPNCSALQEVRNCNEHACTVYHWQTGPWGTCTEDPNAGTTNSTVGEDLTSCSTGVQTRKVICVRVNVGQVPPKKCPEGPRPGTIRPCSLPCKKDCIVTPFSDWTSCPPTCDTGSSVKQKQTRSRLVIQFPANGGQDCPEPLEEERDCEAPKVCPGYRWKTHKWRKCQLVPWFLRQFSPGAQESCGSGLQTRAVSCRRLDGAAAELAECLLQARSMPPATQRCVIPCQDDCQLTSWSKFTPCSADCVGVRTRKRALIGRSKKKDRCKNGQMYPQSETQYCPCDKYNAQPVGEWSDCILAGAAARLPGLRVQAEVRECGQGYRYQAMVCYDQDGRLVETSRCNSHGGWSACVWGASRQECLSVWFTHSYTVSVSVSNPLHQTQPVVQYQTLSVTHSYTVCVSIKPSLCVPPQPPCSARVSCLPPLPPQPCTRMLSRVRTAFTIRAPSMGRQCPETTDAEACALNLNCFNYFYNITDWSTCQLSASAVCGTGTKTRMLDCVRSDGKSVNLKFCEELNLDRKWQMNTSCVVECPVNCQLSEWSVWSECSQTCGLQGKMWRQRSVVQAPQGDGRPCSPQMQQWKPCPARPCYQWQHGAWSECRVEGDVACGHGLRHRNTSCFVSDGSGRAPPSLVEEELCSGLQAVADGNKEMRLVESCTLPCPGECYLMEWSEWNPCVSVCAKEAGVDFGSVQVRVRPVMAQEPQNLQLCPDQAWESRPCTDGACYEYTWKSVRKTNSTEFNTWCQRSDGVNVTGGCPPINPPGDNSSCDPPCLSPKSFCSEAALCQCEEGYTEVLFFTGQLNHCAPIPVVEVPTAGDKKGDVKTSRAVNPTPPSTIQPGRSGRTWYLQPYGQDGKLKMWVYGVAAGATVLVLFIASMIYLACKKPKRPQRQRQQNNRLKPLTLAYDGDADM</sequence>
<feature type="transmembrane region" description="Helical" evidence="10">
    <location>
        <begin position="1513"/>
        <end position="1537"/>
    </location>
</feature>
<accession>A0A8C5A8R5</accession>
<feature type="domain" description="Spondin-like TSP1" evidence="11">
    <location>
        <begin position="1191"/>
        <end position="1244"/>
    </location>
</feature>
<dbReference type="OMA" id="DVYHDGY"/>
<keyword evidence="6 10" id="KW-0472">Membrane</keyword>
<dbReference type="PANTHER" id="PTHR11311">
    <property type="entry name" value="SPONDIN"/>
    <property type="match status" value="1"/>
</dbReference>
<evidence type="ECO:0000259" key="11">
    <source>
        <dbReference type="Pfam" id="PF19028"/>
    </source>
</evidence>
<dbReference type="Gene3D" id="2.20.100.10">
    <property type="entry name" value="Thrombospondin type-1 (TSP1) repeat"/>
    <property type="match status" value="8"/>
</dbReference>
<dbReference type="Proteomes" id="UP000694546">
    <property type="component" value="Chromosome 11"/>
</dbReference>
<evidence type="ECO:0000313" key="13">
    <source>
        <dbReference type="Ensembl" id="ENSGMOP00000028578.1"/>
    </source>
</evidence>
<dbReference type="Pfam" id="PF19030">
    <property type="entry name" value="TSP1_ADAMTS"/>
    <property type="match status" value="1"/>
</dbReference>
<evidence type="ECO:0000256" key="10">
    <source>
        <dbReference type="SAM" id="Phobius"/>
    </source>
</evidence>
<keyword evidence="3" id="KW-0732">Signal</keyword>
<keyword evidence="8" id="KW-0325">Glycoprotein</keyword>
<dbReference type="InterPro" id="IPR051418">
    <property type="entry name" value="Spondin/Thrombospondin_T1"/>
</dbReference>
<evidence type="ECO:0000256" key="8">
    <source>
        <dbReference type="ARBA" id="ARBA00023180"/>
    </source>
</evidence>
<feature type="domain" description="Spondin-like TSP1" evidence="11">
    <location>
        <begin position="753"/>
        <end position="811"/>
    </location>
</feature>
<evidence type="ECO:0000256" key="9">
    <source>
        <dbReference type="SAM" id="MobiDB-lite"/>
    </source>
</evidence>